<dbReference type="STRING" id="1128970.SAMN04487935_1064"/>
<keyword evidence="2" id="KW-1185">Reference proteome</keyword>
<reference evidence="1 2" key="1">
    <citation type="submission" date="2016-10" db="EMBL/GenBank/DDBJ databases">
        <authorList>
            <person name="de Groot N.N."/>
        </authorList>
    </citation>
    <scope>NUCLEOTIDE SEQUENCE [LARGE SCALE GENOMIC DNA]</scope>
    <source>
        <strain evidence="1 2">CGMCC 1.10076</strain>
    </source>
</reference>
<proteinExistence type="predicted"/>
<evidence type="ECO:0000313" key="2">
    <source>
        <dbReference type="Proteomes" id="UP000199580"/>
    </source>
</evidence>
<name>A0A1G8UV93_9FLAO</name>
<dbReference type="EMBL" id="FNEZ01000002">
    <property type="protein sequence ID" value="SDJ57782.1"/>
    <property type="molecule type" value="Genomic_DNA"/>
</dbReference>
<sequence length="106" mass="12235">MKYIWFIFTIYLFLLSVYPCIDDVDCNSVDITEVKTTKHSNRDSAIEHCTPFCSCSRCPASAYFVFPAVPTFEGKVNTNHDHVIIDNYTSIYAQNFALEIWQPPRV</sequence>
<gene>
    <name evidence="1" type="ORF">SAMN04487935_1064</name>
</gene>
<organism evidence="1 2">
    <name type="scientific">Flavobacterium noncentrifugens</name>
    <dbReference type="NCBI Taxonomy" id="1128970"/>
    <lineage>
        <taxon>Bacteria</taxon>
        <taxon>Pseudomonadati</taxon>
        <taxon>Bacteroidota</taxon>
        <taxon>Flavobacteriia</taxon>
        <taxon>Flavobacteriales</taxon>
        <taxon>Flavobacteriaceae</taxon>
        <taxon>Flavobacterium</taxon>
    </lineage>
</organism>
<accession>A0A1G8UV93</accession>
<dbReference type="AlphaFoldDB" id="A0A1G8UV93"/>
<dbReference type="Proteomes" id="UP000199580">
    <property type="component" value="Unassembled WGS sequence"/>
</dbReference>
<evidence type="ECO:0000313" key="1">
    <source>
        <dbReference type="EMBL" id="SDJ57782.1"/>
    </source>
</evidence>
<protein>
    <submittedName>
        <fullName evidence="1">Uncharacterized protein</fullName>
    </submittedName>
</protein>